<reference evidence="4" key="1">
    <citation type="journal article" date="2019" name="Int. J. Syst. Evol. Microbiol.">
        <title>The Global Catalogue of Microorganisms (GCM) 10K type strain sequencing project: providing services to taxonomists for standard genome sequencing and annotation.</title>
        <authorList>
            <consortium name="The Broad Institute Genomics Platform"/>
            <consortium name="The Broad Institute Genome Sequencing Center for Infectious Disease"/>
            <person name="Wu L."/>
            <person name="Ma J."/>
        </authorList>
    </citation>
    <scope>NUCLEOTIDE SEQUENCE [LARGE SCALE GENOMIC DNA]</scope>
    <source>
        <strain evidence="4">JCM 18053</strain>
    </source>
</reference>
<comment type="caution">
    <text evidence="3">The sequence shown here is derived from an EMBL/GenBank/DDBJ whole genome shotgun (WGS) entry which is preliminary data.</text>
</comment>
<evidence type="ECO:0000256" key="1">
    <source>
        <dbReference type="ARBA" id="ARBA00022603"/>
    </source>
</evidence>
<sequence>MRLISGSAGGIPLDVPKNVTRPTQDRVKQAIFNMLGELVDGARVLDVFAGSGALGLECLSRGAASALLIEQDRAACEVIRKNITKTRLEGASVRQGDVFKILPQMAGTTTFDLVFADPPYANKPGEEDLSLKLALLPELQALMAPGGSLILECRVTKAAPIEWGPWEMVRDREYGSTRILWLRKR</sequence>
<dbReference type="Pfam" id="PF03602">
    <property type="entry name" value="Cons_hypoth95"/>
    <property type="match status" value="1"/>
</dbReference>
<dbReference type="SUPFAM" id="SSF53335">
    <property type="entry name" value="S-adenosyl-L-methionine-dependent methyltransferases"/>
    <property type="match status" value="1"/>
</dbReference>
<dbReference type="CDD" id="cd02440">
    <property type="entry name" value="AdoMet_MTases"/>
    <property type="match status" value="1"/>
</dbReference>
<gene>
    <name evidence="3" type="primary">rsmD</name>
    <name evidence="3" type="ORF">GCM10023213_45010</name>
</gene>
<dbReference type="PANTHER" id="PTHR43542:SF1">
    <property type="entry name" value="METHYLTRANSFERASE"/>
    <property type="match status" value="1"/>
</dbReference>
<accession>A0ABP9PSY8</accession>
<keyword evidence="2" id="KW-0808">Transferase</keyword>
<dbReference type="Proteomes" id="UP001499852">
    <property type="component" value="Unassembled WGS sequence"/>
</dbReference>
<dbReference type="PANTHER" id="PTHR43542">
    <property type="entry name" value="METHYLTRANSFERASE"/>
    <property type="match status" value="1"/>
</dbReference>
<dbReference type="EMBL" id="BAABIA010000011">
    <property type="protein sequence ID" value="GAA5148541.1"/>
    <property type="molecule type" value="Genomic_DNA"/>
</dbReference>
<dbReference type="PIRSF" id="PIRSF004553">
    <property type="entry name" value="CHP00095"/>
    <property type="match status" value="1"/>
</dbReference>
<dbReference type="InterPro" id="IPR029063">
    <property type="entry name" value="SAM-dependent_MTases_sf"/>
</dbReference>
<evidence type="ECO:0000313" key="4">
    <source>
        <dbReference type="Proteomes" id="UP001499852"/>
    </source>
</evidence>
<dbReference type="InterPro" id="IPR002052">
    <property type="entry name" value="DNA_methylase_N6_adenine_CS"/>
</dbReference>
<organism evidence="3 4">
    <name type="scientific">Prosthecobacter algae</name>
    <dbReference type="NCBI Taxonomy" id="1144682"/>
    <lineage>
        <taxon>Bacteria</taxon>
        <taxon>Pseudomonadati</taxon>
        <taxon>Verrucomicrobiota</taxon>
        <taxon>Verrucomicrobiia</taxon>
        <taxon>Verrucomicrobiales</taxon>
        <taxon>Verrucomicrobiaceae</taxon>
        <taxon>Prosthecobacter</taxon>
    </lineage>
</organism>
<dbReference type="NCBIfam" id="TIGR00095">
    <property type="entry name" value="16S rRNA (guanine(966)-N(2))-methyltransferase RsmD"/>
    <property type="match status" value="1"/>
</dbReference>
<dbReference type="RefSeq" id="WP_345738663.1">
    <property type="nucleotide sequence ID" value="NZ_BAABIA010000011.1"/>
</dbReference>
<evidence type="ECO:0000313" key="3">
    <source>
        <dbReference type="EMBL" id="GAA5148541.1"/>
    </source>
</evidence>
<dbReference type="PROSITE" id="PS00092">
    <property type="entry name" value="N6_MTASE"/>
    <property type="match status" value="1"/>
</dbReference>
<keyword evidence="1" id="KW-0489">Methyltransferase</keyword>
<dbReference type="Gene3D" id="3.40.50.150">
    <property type="entry name" value="Vaccinia Virus protein VP39"/>
    <property type="match status" value="1"/>
</dbReference>
<name>A0ABP9PSY8_9BACT</name>
<dbReference type="InterPro" id="IPR004398">
    <property type="entry name" value="RNA_MeTrfase_RsmD"/>
</dbReference>
<proteinExistence type="predicted"/>
<evidence type="ECO:0000256" key="2">
    <source>
        <dbReference type="ARBA" id="ARBA00022679"/>
    </source>
</evidence>
<protein>
    <submittedName>
        <fullName evidence="3">16S rRNA (Guanine(966)-N(2))-methyltransferase RsmD</fullName>
    </submittedName>
</protein>
<keyword evidence="4" id="KW-1185">Reference proteome</keyword>